<feature type="compositionally biased region" description="Polar residues" evidence="1">
    <location>
        <begin position="17"/>
        <end position="28"/>
    </location>
</feature>
<dbReference type="Proteomes" id="UP000887540">
    <property type="component" value="Unplaced"/>
</dbReference>
<proteinExistence type="predicted"/>
<organism evidence="2 3">
    <name type="scientific">Acrobeloides nanus</name>
    <dbReference type="NCBI Taxonomy" id="290746"/>
    <lineage>
        <taxon>Eukaryota</taxon>
        <taxon>Metazoa</taxon>
        <taxon>Ecdysozoa</taxon>
        <taxon>Nematoda</taxon>
        <taxon>Chromadorea</taxon>
        <taxon>Rhabditida</taxon>
        <taxon>Tylenchina</taxon>
        <taxon>Cephalobomorpha</taxon>
        <taxon>Cephaloboidea</taxon>
        <taxon>Cephalobidae</taxon>
        <taxon>Acrobeloides</taxon>
    </lineage>
</organism>
<sequence>MESKDSPKEKTVGYAQSHRQGLTKASSKSKIEDQPGESCIQTLNIKDDGSNIQIKPSSLNVNQVEENEASMLNRNSEDNLKEEIQIPVSNIEGNIDQEDERHSEKNFEGKVAFLSPPAVEERVIKDSDQI</sequence>
<dbReference type="WBParaSite" id="ACRNAN_scaffold6086.g14193.t1">
    <property type="protein sequence ID" value="ACRNAN_scaffold6086.g14193.t1"/>
    <property type="gene ID" value="ACRNAN_scaffold6086.g14193"/>
</dbReference>
<evidence type="ECO:0000313" key="3">
    <source>
        <dbReference type="WBParaSite" id="ACRNAN_scaffold6086.g14193.t1"/>
    </source>
</evidence>
<accession>A0A914E7D3</accession>
<feature type="region of interest" description="Disordered" evidence="1">
    <location>
        <begin position="1"/>
        <end position="36"/>
    </location>
</feature>
<dbReference type="AlphaFoldDB" id="A0A914E7D3"/>
<evidence type="ECO:0000313" key="2">
    <source>
        <dbReference type="Proteomes" id="UP000887540"/>
    </source>
</evidence>
<evidence type="ECO:0000256" key="1">
    <source>
        <dbReference type="SAM" id="MobiDB-lite"/>
    </source>
</evidence>
<reference evidence="3" key="1">
    <citation type="submission" date="2022-11" db="UniProtKB">
        <authorList>
            <consortium name="WormBaseParasite"/>
        </authorList>
    </citation>
    <scope>IDENTIFICATION</scope>
</reference>
<feature type="compositionally biased region" description="Basic and acidic residues" evidence="1">
    <location>
        <begin position="1"/>
        <end position="11"/>
    </location>
</feature>
<name>A0A914E7D3_9BILA</name>
<keyword evidence="2" id="KW-1185">Reference proteome</keyword>
<protein>
    <submittedName>
        <fullName evidence="3">Uncharacterized protein</fullName>
    </submittedName>
</protein>